<feature type="transmembrane region" description="Helical" evidence="1">
    <location>
        <begin position="54"/>
        <end position="75"/>
    </location>
</feature>
<protein>
    <submittedName>
        <fullName evidence="2">Uncharacterized protein</fullName>
    </submittedName>
</protein>
<feature type="transmembrane region" description="Helical" evidence="1">
    <location>
        <begin position="12"/>
        <end position="42"/>
    </location>
</feature>
<evidence type="ECO:0000313" key="3">
    <source>
        <dbReference type="Proteomes" id="UP000034588"/>
    </source>
</evidence>
<organism evidence="2 3">
    <name type="scientific">Candidatus Gottesmanbacteria bacterium GW2011_GWB1_49_7</name>
    <dbReference type="NCBI Taxonomy" id="1618448"/>
    <lineage>
        <taxon>Bacteria</taxon>
        <taxon>Candidatus Gottesmaniibacteriota</taxon>
    </lineage>
</organism>
<keyword evidence="1" id="KW-0472">Membrane</keyword>
<keyword evidence="1" id="KW-0812">Transmembrane</keyword>
<gene>
    <name evidence="2" type="ORF">UY48_C0045G0004</name>
</gene>
<proteinExistence type="predicted"/>
<evidence type="ECO:0000313" key="2">
    <source>
        <dbReference type="EMBL" id="KKW10193.1"/>
    </source>
</evidence>
<reference evidence="2 3" key="1">
    <citation type="journal article" date="2015" name="Nature">
        <title>rRNA introns, odd ribosomes, and small enigmatic genomes across a large radiation of phyla.</title>
        <authorList>
            <person name="Brown C.T."/>
            <person name="Hug L.A."/>
            <person name="Thomas B.C."/>
            <person name="Sharon I."/>
            <person name="Castelle C.J."/>
            <person name="Singh A."/>
            <person name="Wilkins M.J."/>
            <person name="Williams K.H."/>
            <person name="Banfield J.F."/>
        </authorList>
    </citation>
    <scope>NUCLEOTIDE SEQUENCE [LARGE SCALE GENOMIC DNA]</scope>
</reference>
<dbReference type="AlphaFoldDB" id="A0A0G1VUN0"/>
<accession>A0A0G1VUN0</accession>
<keyword evidence="1" id="KW-1133">Transmembrane helix</keyword>
<name>A0A0G1VUN0_9BACT</name>
<evidence type="ECO:0000256" key="1">
    <source>
        <dbReference type="SAM" id="Phobius"/>
    </source>
</evidence>
<comment type="caution">
    <text evidence="2">The sequence shown here is derived from an EMBL/GenBank/DDBJ whole genome shotgun (WGS) entry which is preliminary data.</text>
</comment>
<dbReference type="Proteomes" id="UP000034588">
    <property type="component" value="Unassembled WGS sequence"/>
</dbReference>
<dbReference type="EMBL" id="LCQD01000045">
    <property type="protein sequence ID" value="KKW10193.1"/>
    <property type="molecule type" value="Genomic_DNA"/>
</dbReference>
<sequence length="83" mass="9584">MSCLTFWWTTLISIYLPAVVAVLLCFLLLAPVILLCMFSFYLAQEKFRIPWLTVPIYLFLCTNYFIFLVVTIHTLGNCLGVVQ</sequence>